<feature type="compositionally biased region" description="Low complexity" evidence="1">
    <location>
        <begin position="149"/>
        <end position="162"/>
    </location>
</feature>
<feature type="compositionally biased region" description="Low complexity" evidence="1">
    <location>
        <begin position="488"/>
        <end position="498"/>
    </location>
</feature>
<feature type="compositionally biased region" description="Polar residues" evidence="1">
    <location>
        <begin position="1193"/>
        <end position="1232"/>
    </location>
</feature>
<feature type="compositionally biased region" description="Low complexity" evidence="1">
    <location>
        <begin position="32"/>
        <end position="58"/>
    </location>
</feature>
<dbReference type="Proteomes" id="UP000325313">
    <property type="component" value="Unassembled WGS sequence"/>
</dbReference>
<feature type="compositionally biased region" description="Polar residues" evidence="1">
    <location>
        <begin position="86"/>
        <end position="105"/>
    </location>
</feature>
<feature type="region of interest" description="Disordered" evidence="1">
    <location>
        <begin position="257"/>
        <end position="345"/>
    </location>
</feature>
<feature type="compositionally biased region" description="Basic and acidic residues" evidence="1">
    <location>
        <begin position="540"/>
        <end position="555"/>
    </location>
</feature>
<comment type="caution">
    <text evidence="2">The sequence shown here is derived from an EMBL/GenBank/DDBJ whole genome shotgun (WGS) entry which is preliminary data.</text>
</comment>
<evidence type="ECO:0000313" key="2">
    <source>
        <dbReference type="EMBL" id="KAA1081947.1"/>
    </source>
</evidence>
<organism evidence="2 3">
    <name type="scientific">Puccinia graminis f. sp. tritici</name>
    <dbReference type="NCBI Taxonomy" id="56615"/>
    <lineage>
        <taxon>Eukaryota</taxon>
        <taxon>Fungi</taxon>
        <taxon>Dikarya</taxon>
        <taxon>Basidiomycota</taxon>
        <taxon>Pucciniomycotina</taxon>
        <taxon>Pucciniomycetes</taxon>
        <taxon>Pucciniales</taxon>
        <taxon>Pucciniaceae</taxon>
        <taxon>Puccinia</taxon>
    </lineage>
</organism>
<feature type="region of interest" description="Disordered" evidence="1">
    <location>
        <begin position="477"/>
        <end position="571"/>
    </location>
</feature>
<proteinExistence type="predicted"/>
<name>A0A5B0MYL8_PUCGR</name>
<feature type="region of interest" description="Disordered" evidence="1">
    <location>
        <begin position="586"/>
        <end position="713"/>
    </location>
</feature>
<feature type="compositionally biased region" description="Polar residues" evidence="1">
    <location>
        <begin position="1083"/>
        <end position="1102"/>
    </location>
</feature>
<feature type="compositionally biased region" description="Low complexity" evidence="1">
    <location>
        <begin position="302"/>
        <end position="334"/>
    </location>
</feature>
<feature type="compositionally biased region" description="Polar residues" evidence="1">
    <location>
        <begin position="684"/>
        <end position="706"/>
    </location>
</feature>
<feature type="compositionally biased region" description="Low complexity" evidence="1">
    <location>
        <begin position="984"/>
        <end position="1002"/>
    </location>
</feature>
<evidence type="ECO:0000256" key="1">
    <source>
        <dbReference type="SAM" id="MobiDB-lite"/>
    </source>
</evidence>
<feature type="compositionally biased region" description="Low complexity" evidence="1">
    <location>
        <begin position="1061"/>
        <end position="1082"/>
    </location>
</feature>
<dbReference type="AlphaFoldDB" id="A0A5B0MYL8"/>
<gene>
    <name evidence="2" type="ORF">PGTUg99_030281</name>
</gene>
<feature type="compositionally biased region" description="Low complexity" evidence="1">
    <location>
        <begin position="514"/>
        <end position="525"/>
    </location>
</feature>
<dbReference type="EMBL" id="VDEP01000440">
    <property type="protein sequence ID" value="KAA1081947.1"/>
    <property type="molecule type" value="Genomic_DNA"/>
</dbReference>
<feature type="compositionally biased region" description="Pro residues" evidence="1">
    <location>
        <begin position="1038"/>
        <end position="1060"/>
    </location>
</feature>
<feature type="region of interest" description="Disordered" evidence="1">
    <location>
        <begin position="1143"/>
        <end position="1232"/>
    </location>
</feature>
<accession>A0A5B0MYL8</accession>
<sequence length="1249" mass="136315">MSWKADLHKYLQWGLLTKPKATKQSPTENQPKKTNQQPTTNNNNNNMPQPTAQNQQPTIEHDHDDETDDDRDEAEAEAIADALLGRNTQTRLSIGNHIHSSSPSRLSCLEEGQVHEEDDGHQLQSRSIPENSSTGPHPPPSSLLDRLGPPSQSASLTSSSSPQDDRARKTHVQIPEEPKPLSRNSRAAHRQQQQQAHSPKRPHHSRSRSPNRQPPLSATEQRRASLSSRITLSNRHHSCSPIALQFDVQSRCQQIARRFSSPSNSTPTRKDAREQREGAPAPSAPRNESNNHQHRPHHHHSSSSQSHHQHNNNNNNINNNNPGPSSNSKASNSNAIALPTNKSPTLKNPALRVSVLIENLPSFTVLTPRRLYDHLAHLVPPKHRQEATLPYGLKLYRYARSDCVCAELRFHALVAARNFAHKASRAWPSIWYTASKAPPDTRKKFMEFTVLEGDKPVTWPSRFETYYPKLKSDLYRPNTRAVEEEPSTVETETSPSAPQARQAPIPEFGRRRPASTNPSTAPAASKFPKPTNASASKAGSSDRPKGRPAEEEHVAPVKKKARPPALQAPSIEESHELIKNEISILLSQSSSSKPPKDTKLTPSNEPPQDTKPPMAKTSAKDANPPLTHQPANGQLFKTCDDSPAGPVPASTQSDEHQPPFTSVINVPIAPPASGLKIPGLNGRAGQQENPSPALTLQSASSKSPESADTKFPNPLFTMESIPKDPKDQMNGVLLSKMLPSITLSVLQSHFLIPNRPRDFRIFEPIQISYGPFFSPHPVDQMISSSSSSSSSNNHNPFNHQLEIGCLISFSDPNTAAHFCRVLELNSPFHPLQVRVVDPAHIQFLPSASTISNPPKQQQGYMDPSGTFYGSTSGFYGNGGYLDVQNQYNWSTVPREMIQSGSPLGIGPMSQLAESRPSSLPIHPHQQAEMVYNNSPYGYLNDYNNHLLGHHMSPHPTPSPLSFGPSLSYNNHSPFSITNHPPAVSDPSQDLSSLLSSSSSTSQNFVNHQLPPIPPPQSQATNNLHPPSSRISQDFSHHPLPPLPLFTPQRSPPPPTLPPPTTTTTTTTTATAATTTTATASTSNSSHDIQLSNAQQPPSASTSVDSLEILTFLPNPSSFDHTNFNSNSNSNSVNSGSNSNSNPYFYSNSMANSQSISHSNFNPNPNPDSNSSSNLNTDSHSNSNSNPDLNPNDHANSNPITSTISATTLPSSTSDPALASDPSSTSDPNSQLQRLERLKKILQARKTGAH</sequence>
<reference evidence="2 3" key="1">
    <citation type="submission" date="2019-05" db="EMBL/GenBank/DDBJ databases">
        <title>Emergence of the Ug99 lineage of the wheat stem rust pathogen through somatic hybridization.</title>
        <authorList>
            <person name="Li F."/>
            <person name="Upadhyaya N.M."/>
            <person name="Sperschneider J."/>
            <person name="Matny O."/>
            <person name="Nguyen-Phuc H."/>
            <person name="Mago R."/>
            <person name="Raley C."/>
            <person name="Miller M.E."/>
            <person name="Silverstein K.A.T."/>
            <person name="Henningsen E."/>
            <person name="Hirsch C.D."/>
            <person name="Visser B."/>
            <person name="Pretorius Z.A."/>
            <person name="Steffenson B.J."/>
            <person name="Schwessinger B."/>
            <person name="Dodds P.N."/>
            <person name="Figueroa M."/>
        </authorList>
    </citation>
    <scope>NUCLEOTIDE SEQUENCE [LARGE SCALE GENOMIC DNA]</scope>
    <source>
        <strain evidence="2 3">Ug99</strain>
    </source>
</reference>
<feature type="compositionally biased region" description="Low complexity" evidence="1">
    <location>
        <begin position="1156"/>
        <end position="1192"/>
    </location>
</feature>
<feature type="compositionally biased region" description="Basic residues" evidence="1">
    <location>
        <begin position="292"/>
        <end position="301"/>
    </location>
</feature>
<feature type="compositionally biased region" description="Acidic residues" evidence="1">
    <location>
        <begin position="65"/>
        <end position="78"/>
    </location>
</feature>
<feature type="region of interest" description="Disordered" evidence="1">
    <location>
        <begin position="977"/>
        <end position="1102"/>
    </location>
</feature>
<feature type="compositionally biased region" description="Basic and acidic residues" evidence="1">
    <location>
        <begin position="112"/>
        <end position="121"/>
    </location>
</feature>
<evidence type="ECO:0000313" key="3">
    <source>
        <dbReference type="Proteomes" id="UP000325313"/>
    </source>
</evidence>
<feature type="compositionally biased region" description="Polar residues" evidence="1">
    <location>
        <begin position="122"/>
        <end position="135"/>
    </location>
</feature>
<feature type="compositionally biased region" description="Polar residues" evidence="1">
    <location>
        <begin position="1017"/>
        <end position="1033"/>
    </location>
</feature>
<feature type="region of interest" description="Disordered" evidence="1">
    <location>
        <begin position="14"/>
        <end position="232"/>
    </location>
</feature>
<feature type="compositionally biased region" description="Basic residues" evidence="1">
    <location>
        <begin position="198"/>
        <end position="209"/>
    </location>
</feature>
<feature type="compositionally biased region" description="Basic and acidic residues" evidence="1">
    <location>
        <begin position="268"/>
        <end position="277"/>
    </location>
</feature>
<protein>
    <submittedName>
        <fullName evidence="2">Uncharacterized protein</fullName>
    </submittedName>
</protein>